<dbReference type="InterPro" id="IPR002213">
    <property type="entry name" value="UDP_glucos_trans"/>
</dbReference>
<evidence type="ECO:0000256" key="1">
    <source>
        <dbReference type="ARBA" id="ARBA00009995"/>
    </source>
</evidence>
<comment type="similarity">
    <text evidence="1 4">Belongs to the UDP-glycosyltransferase family.</text>
</comment>
<dbReference type="EMBL" id="JACGCM010000188">
    <property type="protein sequence ID" value="KAF6175405.1"/>
    <property type="molecule type" value="Genomic_DNA"/>
</dbReference>
<dbReference type="Proteomes" id="UP000541444">
    <property type="component" value="Unassembled WGS sequence"/>
</dbReference>
<dbReference type="PANTHER" id="PTHR48048:SF30">
    <property type="entry name" value="GLYCOSYLTRANSFERASE"/>
    <property type="match status" value="1"/>
</dbReference>
<dbReference type="EC" id="2.4.1.-" evidence="5"/>
<protein>
    <recommendedName>
        <fullName evidence="5">Glycosyltransferase</fullName>
        <ecNumber evidence="5">2.4.1.-</ecNumber>
    </recommendedName>
</protein>
<dbReference type="GO" id="GO:0035251">
    <property type="term" value="F:UDP-glucosyltransferase activity"/>
    <property type="evidence" value="ECO:0007669"/>
    <property type="project" value="InterPro"/>
</dbReference>
<reference evidence="6 7" key="1">
    <citation type="journal article" date="2020" name="IScience">
        <title>Genome Sequencing of the Endangered Kingdonia uniflora (Circaeasteraceae, Ranunculales) Reveals Potential Mechanisms of Evolutionary Specialization.</title>
        <authorList>
            <person name="Sun Y."/>
            <person name="Deng T."/>
            <person name="Zhang A."/>
            <person name="Moore M.J."/>
            <person name="Landis J.B."/>
            <person name="Lin N."/>
            <person name="Zhang H."/>
            <person name="Zhang X."/>
            <person name="Huang J."/>
            <person name="Zhang X."/>
            <person name="Sun H."/>
            <person name="Wang H."/>
        </authorList>
    </citation>
    <scope>NUCLEOTIDE SEQUENCE [LARGE SCALE GENOMIC DNA]</scope>
    <source>
        <strain evidence="6">TB1705</strain>
        <tissue evidence="6">Leaf</tissue>
    </source>
</reference>
<accession>A0A7J7P7J1</accession>
<dbReference type="PANTHER" id="PTHR48048">
    <property type="entry name" value="GLYCOSYLTRANSFERASE"/>
    <property type="match status" value="1"/>
</dbReference>
<evidence type="ECO:0000313" key="7">
    <source>
        <dbReference type="Proteomes" id="UP000541444"/>
    </source>
</evidence>
<dbReference type="InterPro" id="IPR035595">
    <property type="entry name" value="UDP_glycos_trans_CS"/>
</dbReference>
<keyword evidence="3 4" id="KW-0808">Transferase</keyword>
<dbReference type="OrthoDB" id="5835829at2759"/>
<dbReference type="InterPro" id="IPR050481">
    <property type="entry name" value="UDP-glycosyltransf_plant"/>
</dbReference>
<evidence type="ECO:0000256" key="2">
    <source>
        <dbReference type="ARBA" id="ARBA00022676"/>
    </source>
</evidence>
<comment type="caution">
    <text evidence="6">The sequence shown here is derived from an EMBL/GenBank/DDBJ whole genome shotgun (WGS) entry which is preliminary data.</text>
</comment>
<dbReference type="Gene3D" id="3.40.50.2000">
    <property type="entry name" value="Glycogen Phosphorylase B"/>
    <property type="match status" value="2"/>
</dbReference>
<dbReference type="AlphaFoldDB" id="A0A7J7P7J1"/>
<evidence type="ECO:0000256" key="5">
    <source>
        <dbReference type="RuleBase" id="RU362057"/>
    </source>
</evidence>
<name>A0A7J7P7J1_9MAGN</name>
<evidence type="ECO:0000256" key="4">
    <source>
        <dbReference type="RuleBase" id="RU003718"/>
    </source>
</evidence>
<dbReference type="CDD" id="cd03784">
    <property type="entry name" value="GT1_Gtf-like"/>
    <property type="match status" value="1"/>
</dbReference>
<keyword evidence="7" id="KW-1185">Reference proteome</keyword>
<evidence type="ECO:0000313" key="6">
    <source>
        <dbReference type="EMBL" id="KAF6175405.1"/>
    </source>
</evidence>
<dbReference type="PROSITE" id="PS00375">
    <property type="entry name" value="UDPGT"/>
    <property type="match status" value="1"/>
</dbReference>
<dbReference type="FunFam" id="3.40.50.2000:FF:000020">
    <property type="entry name" value="Glycosyltransferase"/>
    <property type="match status" value="1"/>
</dbReference>
<sequence>MLTHHPSFSITILITTPPYNTGSTTPYINHISTTTSSILFHHLPIIPLSTETITNAPNQEALAFELLARNNPHVEDAIVTISKTSKVRSLVFDFFCTPALKVGKHLSIPTYYFFTSGVGVIALFLYFPTIHKGTNESFKDIKMDLNIPGLPSFPAHDMPMPMLDRSEVSYDFFLNYSTQLPNANGFIINSFEALEPRAIKAVLDGLCVPDRAIPPIYCIGPLITPDGHIDGVRGTHESLAWLELQPSGSVVFLCFGSLGLFSKAQLKEIATGLEKSGQRFLWVVRSPPTDDKSKRFLAPPDPDLDTLLPHGFFDRTKERGLVLKSWVPQVKVLSHESVGGFVTHCGWNSVLEAVCAGVPMVAWPLYAEQHVNKTLLVEEMKLALPMNASDDGFVSSSEVEKRVTEVMGSGEGNALRERTMRLKECAKVAMSEGGSSRRALAEVVELWSQRKLLDVVL</sequence>
<gene>
    <name evidence="6" type="ORF">GIB67_036496</name>
</gene>
<keyword evidence="2 4" id="KW-0328">Glycosyltransferase</keyword>
<evidence type="ECO:0000256" key="3">
    <source>
        <dbReference type="ARBA" id="ARBA00022679"/>
    </source>
</evidence>
<dbReference type="SUPFAM" id="SSF53756">
    <property type="entry name" value="UDP-Glycosyltransferase/glycogen phosphorylase"/>
    <property type="match status" value="1"/>
</dbReference>
<proteinExistence type="inferred from homology"/>
<organism evidence="6 7">
    <name type="scientific">Kingdonia uniflora</name>
    <dbReference type="NCBI Taxonomy" id="39325"/>
    <lineage>
        <taxon>Eukaryota</taxon>
        <taxon>Viridiplantae</taxon>
        <taxon>Streptophyta</taxon>
        <taxon>Embryophyta</taxon>
        <taxon>Tracheophyta</taxon>
        <taxon>Spermatophyta</taxon>
        <taxon>Magnoliopsida</taxon>
        <taxon>Ranunculales</taxon>
        <taxon>Circaeasteraceae</taxon>
        <taxon>Kingdonia</taxon>
    </lineage>
</organism>
<dbReference type="Pfam" id="PF00201">
    <property type="entry name" value="UDPGT"/>
    <property type="match status" value="1"/>
</dbReference>